<dbReference type="FunCoup" id="A0A1Q3AWW8">
    <property type="interactions" value="457"/>
</dbReference>
<dbReference type="SMART" id="SM00184">
    <property type="entry name" value="RING"/>
    <property type="match status" value="1"/>
</dbReference>
<feature type="region of interest" description="Disordered" evidence="5">
    <location>
        <begin position="246"/>
        <end position="274"/>
    </location>
</feature>
<dbReference type="Gene3D" id="3.30.40.10">
    <property type="entry name" value="Zinc/RING finger domain, C3HC4 (zinc finger)"/>
    <property type="match status" value="1"/>
</dbReference>
<sequence length="489" mass="54969">MENNSLHLISMIRSIQGMESVVASVSGYHGTERFNLIKLISKAGASYVGTMSPSITHLVCREFKGRKYDIAKKLRTIIVNHQWIEDCIKQGKRVPEKPYMFESGKELGSLLLKVPITSEKGIFTTNCEVLTDRSKMCDDTAIEAINIFDGGSALARCTGSVLLNEHSEREKRKIFKHEESSIHTAVREMKKNYIGYGSTSGAKTFVKGRRLVKKNTGREFFESVFADSDEEWDPIRLRNYHNNVASPSNCSDAERRPDAGFNNHRENKNEDSEDVEEIEDWNCLSKDSKLQAKGTQSAMNGIRNGGCSDKENSNRESKDIVLIESVNISPTPMELSCVICWIEYSSTRGVLPCGHRFCFSCIQKWADSMASKGQISACPLCKAPFASITKVEDVATSDQKIYSQTFPCASSMTDIYILADRERPNFGAQSSSVTVCSECRFREPVDLLISCHLCQMRCIHSYCLDPPLLPWTCIHCKDLQMLYQHTSLD</sequence>
<dbReference type="PROSITE" id="PS50089">
    <property type="entry name" value="ZF_RING_2"/>
    <property type="match status" value="1"/>
</dbReference>
<protein>
    <submittedName>
        <fullName evidence="8">PTCB-BRCT domain-containing protein/zf-RING_2 domain-containing protein</fullName>
    </submittedName>
</protein>
<dbReference type="InterPro" id="IPR001357">
    <property type="entry name" value="BRCT_dom"/>
</dbReference>
<reference evidence="9" key="1">
    <citation type="submission" date="2016-04" db="EMBL/GenBank/DDBJ databases">
        <title>Cephalotus genome sequencing.</title>
        <authorList>
            <person name="Fukushima K."/>
            <person name="Hasebe M."/>
            <person name="Fang X."/>
        </authorList>
    </citation>
    <scope>NUCLEOTIDE SEQUENCE [LARGE SCALE GENOMIC DNA]</scope>
    <source>
        <strain evidence="9">cv. St1</strain>
    </source>
</reference>
<evidence type="ECO:0000313" key="9">
    <source>
        <dbReference type="Proteomes" id="UP000187406"/>
    </source>
</evidence>
<dbReference type="STRING" id="3775.A0A1Q3AWW8"/>
<dbReference type="Pfam" id="PF13639">
    <property type="entry name" value="zf-RING_2"/>
    <property type="match status" value="1"/>
</dbReference>
<evidence type="ECO:0000259" key="7">
    <source>
        <dbReference type="PROSITE" id="PS50172"/>
    </source>
</evidence>
<feature type="compositionally biased region" description="Basic and acidic residues" evidence="5">
    <location>
        <begin position="252"/>
        <end position="270"/>
    </location>
</feature>
<dbReference type="InterPro" id="IPR013083">
    <property type="entry name" value="Znf_RING/FYVE/PHD"/>
</dbReference>
<dbReference type="InParanoid" id="A0A1Q3AWW8"/>
<dbReference type="PANTHER" id="PTHR47776:SF2">
    <property type="entry name" value="RING-TYPE E3 UBIQUITIN TRANSFERASE BRCA1"/>
    <property type="match status" value="1"/>
</dbReference>
<evidence type="ECO:0000256" key="1">
    <source>
        <dbReference type="ARBA" id="ARBA00022723"/>
    </source>
</evidence>
<dbReference type="PANTHER" id="PTHR47776">
    <property type="entry name" value="F5A8.9 PROTEIN"/>
    <property type="match status" value="1"/>
</dbReference>
<accession>A0A1Q3AWW8</accession>
<dbReference type="SUPFAM" id="SSF57903">
    <property type="entry name" value="FYVE/PHD zinc finger"/>
    <property type="match status" value="1"/>
</dbReference>
<evidence type="ECO:0000313" key="8">
    <source>
        <dbReference type="EMBL" id="GAV60053.1"/>
    </source>
</evidence>
<organism evidence="8 9">
    <name type="scientific">Cephalotus follicularis</name>
    <name type="common">Albany pitcher plant</name>
    <dbReference type="NCBI Taxonomy" id="3775"/>
    <lineage>
        <taxon>Eukaryota</taxon>
        <taxon>Viridiplantae</taxon>
        <taxon>Streptophyta</taxon>
        <taxon>Embryophyta</taxon>
        <taxon>Tracheophyta</taxon>
        <taxon>Spermatophyta</taxon>
        <taxon>Magnoliopsida</taxon>
        <taxon>eudicotyledons</taxon>
        <taxon>Gunneridae</taxon>
        <taxon>Pentapetalae</taxon>
        <taxon>rosids</taxon>
        <taxon>fabids</taxon>
        <taxon>Oxalidales</taxon>
        <taxon>Cephalotaceae</taxon>
        <taxon>Cephalotus</taxon>
    </lineage>
</organism>
<feature type="domain" description="BRCT" evidence="7">
    <location>
        <begin position="10"/>
        <end position="101"/>
    </location>
</feature>
<keyword evidence="9" id="KW-1185">Reference proteome</keyword>
<comment type="caution">
    <text evidence="8">The sequence shown here is derived from an EMBL/GenBank/DDBJ whole genome shotgun (WGS) entry which is preliminary data.</text>
</comment>
<dbReference type="SMART" id="SM00292">
    <property type="entry name" value="BRCT"/>
    <property type="match status" value="1"/>
</dbReference>
<dbReference type="SUPFAM" id="SSF52113">
    <property type="entry name" value="BRCT domain"/>
    <property type="match status" value="1"/>
</dbReference>
<evidence type="ECO:0000256" key="4">
    <source>
        <dbReference type="PROSITE-ProRule" id="PRU00175"/>
    </source>
</evidence>
<evidence type="ECO:0000256" key="3">
    <source>
        <dbReference type="ARBA" id="ARBA00022833"/>
    </source>
</evidence>
<dbReference type="Pfam" id="PF12738">
    <property type="entry name" value="PTCB-BRCT"/>
    <property type="match status" value="1"/>
</dbReference>
<dbReference type="OrthoDB" id="251770at2759"/>
<feature type="domain" description="RING-type" evidence="6">
    <location>
        <begin position="337"/>
        <end position="382"/>
    </location>
</feature>
<dbReference type="PROSITE" id="PS50172">
    <property type="entry name" value="BRCT"/>
    <property type="match status" value="1"/>
</dbReference>
<dbReference type="InterPro" id="IPR011011">
    <property type="entry name" value="Znf_FYVE_PHD"/>
</dbReference>
<name>A0A1Q3AWW8_CEPFO</name>
<dbReference type="SUPFAM" id="SSF57850">
    <property type="entry name" value="RING/U-box"/>
    <property type="match status" value="1"/>
</dbReference>
<keyword evidence="2 4" id="KW-0863">Zinc-finger</keyword>
<evidence type="ECO:0000256" key="5">
    <source>
        <dbReference type="SAM" id="MobiDB-lite"/>
    </source>
</evidence>
<gene>
    <name evidence="8" type="ORF">CFOL_v3_03584</name>
</gene>
<dbReference type="AlphaFoldDB" id="A0A1Q3AWW8"/>
<dbReference type="InterPro" id="IPR001841">
    <property type="entry name" value="Znf_RING"/>
</dbReference>
<dbReference type="PROSITE" id="PS00518">
    <property type="entry name" value="ZF_RING_1"/>
    <property type="match status" value="1"/>
</dbReference>
<keyword evidence="1" id="KW-0479">Metal-binding</keyword>
<dbReference type="EMBL" id="BDDD01000135">
    <property type="protein sequence ID" value="GAV60053.1"/>
    <property type="molecule type" value="Genomic_DNA"/>
</dbReference>
<evidence type="ECO:0000259" key="6">
    <source>
        <dbReference type="PROSITE" id="PS50089"/>
    </source>
</evidence>
<keyword evidence="3" id="KW-0862">Zinc</keyword>
<dbReference type="Gene3D" id="3.40.50.10190">
    <property type="entry name" value="BRCT domain"/>
    <property type="match status" value="1"/>
</dbReference>
<evidence type="ECO:0000256" key="2">
    <source>
        <dbReference type="ARBA" id="ARBA00022771"/>
    </source>
</evidence>
<dbReference type="GO" id="GO:0008270">
    <property type="term" value="F:zinc ion binding"/>
    <property type="evidence" value="ECO:0007669"/>
    <property type="project" value="UniProtKB-KW"/>
</dbReference>
<dbReference type="InterPro" id="IPR036420">
    <property type="entry name" value="BRCT_dom_sf"/>
</dbReference>
<dbReference type="Proteomes" id="UP000187406">
    <property type="component" value="Unassembled WGS sequence"/>
</dbReference>
<proteinExistence type="predicted"/>
<dbReference type="InterPro" id="IPR017907">
    <property type="entry name" value="Znf_RING_CS"/>
</dbReference>